<keyword evidence="2" id="KW-1185">Reference proteome</keyword>
<protein>
    <submittedName>
        <fullName evidence="1">Uncharacterized protein</fullName>
    </submittedName>
</protein>
<evidence type="ECO:0000313" key="1">
    <source>
        <dbReference type="EMBL" id="KAH7232424.1"/>
    </source>
</evidence>
<gene>
    <name evidence="1" type="ORF">B0J15DRAFT_472275</name>
</gene>
<name>A0A9P9JXH8_FUSSL</name>
<organism evidence="1 2">
    <name type="scientific">Fusarium solani</name>
    <name type="common">Filamentous fungus</name>
    <dbReference type="NCBI Taxonomy" id="169388"/>
    <lineage>
        <taxon>Eukaryota</taxon>
        <taxon>Fungi</taxon>
        <taxon>Dikarya</taxon>
        <taxon>Ascomycota</taxon>
        <taxon>Pezizomycotina</taxon>
        <taxon>Sordariomycetes</taxon>
        <taxon>Hypocreomycetidae</taxon>
        <taxon>Hypocreales</taxon>
        <taxon>Nectriaceae</taxon>
        <taxon>Fusarium</taxon>
        <taxon>Fusarium solani species complex</taxon>
    </lineage>
</organism>
<comment type="caution">
    <text evidence="1">The sequence shown here is derived from an EMBL/GenBank/DDBJ whole genome shotgun (WGS) entry which is preliminary data.</text>
</comment>
<dbReference type="EMBL" id="JAGTJS010000029">
    <property type="protein sequence ID" value="KAH7232424.1"/>
    <property type="molecule type" value="Genomic_DNA"/>
</dbReference>
<accession>A0A9P9JXH8</accession>
<dbReference type="Proteomes" id="UP000736672">
    <property type="component" value="Unassembled WGS sequence"/>
</dbReference>
<dbReference type="AlphaFoldDB" id="A0A9P9JXH8"/>
<reference evidence="1" key="1">
    <citation type="journal article" date="2021" name="Nat. Commun.">
        <title>Genetic determinants of endophytism in the Arabidopsis root mycobiome.</title>
        <authorList>
            <person name="Mesny F."/>
            <person name="Miyauchi S."/>
            <person name="Thiergart T."/>
            <person name="Pickel B."/>
            <person name="Atanasova L."/>
            <person name="Karlsson M."/>
            <person name="Huettel B."/>
            <person name="Barry K.W."/>
            <person name="Haridas S."/>
            <person name="Chen C."/>
            <person name="Bauer D."/>
            <person name="Andreopoulos W."/>
            <person name="Pangilinan J."/>
            <person name="LaButti K."/>
            <person name="Riley R."/>
            <person name="Lipzen A."/>
            <person name="Clum A."/>
            <person name="Drula E."/>
            <person name="Henrissat B."/>
            <person name="Kohler A."/>
            <person name="Grigoriev I.V."/>
            <person name="Martin F.M."/>
            <person name="Hacquard S."/>
        </authorList>
    </citation>
    <scope>NUCLEOTIDE SEQUENCE</scope>
    <source>
        <strain evidence="1">FSSC 5 MPI-SDFR-AT-0091</strain>
    </source>
</reference>
<proteinExistence type="predicted"/>
<sequence length="168" mass="19029">MTDSYAPVRVGVQDIARPLVDTALTRRRNLYRTGVGIYLESNLVGQCDSVWQLLPGKARQPADLRQEYNRKEARERVDVEVQMCRQLQVSVLCCQAGDSNDCDAVEFKVTVQLLFQVVVRPKLDTARIRITLGVKVLLVANVFLHNSVGRRRSFIIHLCTTPVPRPLQ</sequence>
<evidence type="ECO:0000313" key="2">
    <source>
        <dbReference type="Proteomes" id="UP000736672"/>
    </source>
</evidence>